<gene>
    <name evidence="1" type="ORF">TSPGSL018_20247</name>
</gene>
<protein>
    <submittedName>
        <fullName evidence="1">Uncharacterized protein</fullName>
    </submittedName>
</protein>
<name>A0A061RU68_9CHLO</name>
<reference evidence="1" key="1">
    <citation type="submission" date="2014-05" db="EMBL/GenBank/DDBJ databases">
        <title>The transcriptome of the halophilic microalga Tetraselmis sp. GSL018 isolated from the Great Salt Lake, Utah.</title>
        <authorList>
            <person name="Jinkerson R.E."/>
            <person name="D'Adamo S."/>
            <person name="Posewitz M.C."/>
        </authorList>
    </citation>
    <scope>NUCLEOTIDE SEQUENCE</scope>
    <source>
        <strain evidence="1">GSL018</strain>
    </source>
</reference>
<organism evidence="1">
    <name type="scientific">Tetraselmis sp. GSL018</name>
    <dbReference type="NCBI Taxonomy" id="582737"/>
    <lineage>
        <taxon>Eukaryota</taxon>
        <taxon>Viridiplantae</taxon>
        <taxon>Chlorophyta</taxon>
        <taxon>core chlorophytes</taxon>
        <taxon>Chlorodendrophyceae</taxon>
        <taxon>Chlorodendrales</taxon>
        <taxon>Chlorodendraceae</taxon>
        <taxon>Tetraselmis</taxon>
    </lineage>
</organism>
<feature type="non-terminal residue" evidence="1">
    <location>
        <position position="1"/>
    </location>
</feature>
<proteinExistence type="predicted"/>
<sequence>RPRSCWRRGQAINFSRLAIPTIEPRRLLRWRLLSRQQRHQANLQQVRHWIRISSIGWSQLLLQQKSRMRIKE</sequence>
<accession>A0A061RU68</accession>
<dbReference type="EMBL" id="GBEZ01009160">
    <property type="protein sequence ID" value="JAC76412.1"/>
    <property type="molecule type" value="Transcribed_RNA"/>
</dbReference>
<dbReference type="AlphaFoldDB" id="A0A061RU68"/>
<evidence type="ECO:0000313" key="1">
    <source>
        <dbReference type="EMBL" id="JAC76412.1"/>
    </source>
</evidence>